<dbReference type="AlphaFoldDB" id="A0A0N4ZKZ2"/>
<feature type="region of interest" description="Disordered" evidence="1">
    <location>
        <begin position="414"/>
        <end position="732"/>
    </location>
</feature>
<reference evidence="3" key="1">
    <citation type="submission" date="2017-02" db="UniProtKB">
        <authorList>
            <consortium name="WormBaseParasite"/>
        </authorList>
    </citation>
    <scope>IDENTIFICATION</scope>
</reference>
<feature type="compositionally biased region" description="Basic residues" evidence="1">
    <location>
        <begin position="336"/>
        <end position="345"/>
    </location>
</feature>
<feature type="compositionally biased region" description="Basic residues" evidence="1">
    <location>
        <begin position="789"/>
        <end position="804"/>
    </location>
</feature>
<feature type="compositionally biased region" description="Basic residues" evidence="1">
    <location>
        <begin position="460"/>
        <end position="489"/>
    </location>
</feature>
<feature type="compositionally biased region" description="Basic residues" evidence="1">
    <location>
        <begin position="618"/>
        <end position="631"/>
    </location>
</feature>
<feature type="compositionally biased region" description="Basic and acidic residues" evidence="1">
    <location>
        <begin position="358"/>
        <end position="380"/>
    </location>
</feature>
<evidence type="ECO:0000313" key="2">
    <source>
        <dbReference type="Proteomes" id="UP000038045"/>
    </source>
</evidence>
<feature type="compositionally biased region" description="Basic residues" evidence="1">
    <location>
        <begin position="514"/>
        <end position="531"/>
    </location>
</feature>
<feature type="region of interest" description="Disordered" evidence="1">
    <location>
        <begin position="773"/>
        <end position="853"/>
    </location>
</feature>
<protein>
    <submittedName>
        <fullName evidence="3">Long-chain-fatty-acid--CoA ligase</fullName>
    </submittedName>
</protein>
<feature type="compositionally biased region" description="Basic and acidic residues" evidence="1">
    <location>
        <begin position="304"/>
        <end position="332"/>
    </location>
</feature>
<dbReference type="Proteomes" id="UP000038045">
    <property type="component" value="Unplaced"/>
</dbReference>
<name>A0A0N4ZKZ2_PARTI</name>
<evidence type="ECO:0000256" key="1">
    <source>
        <dbReference type="SAM" id="MobiDB-lite"/>
    </source>
</evidence>
<feature type="compositionally biased region" description="Basic and acidic residues" evidence="1">
    <location>
        <begin position="172"/>
        <end position="181"/>
    </location>
</feature>
<organism evidence="2 3">
    <name type="scientific">Parastrongyloides trichosuri</name>
    <name type="common">Possum-specific nematode worm</name>
    <dbReference type="NCBI Taxonomy" id="131310"/>
    <lineage>
        <taxon>Eukaryota</taxon>
        <taxon>Metazoa</taxon>
        <taxon>Ecdysozoa</taxon>
        <taxon>Nematoda</taxon>
        <taxon>Chromadorea</taxon>
        <taxon>Rhabditida</taxon>
        <taxon>Tylenchina</taxon>
        <taxon>Panagrolaimomorpha</taxon>
        <taxon>Strongyloidoidea</taxon>
        <taxon>Strongyloididae</taxon>
        <taxon>Parastrongyloides</taxon>
    </lineage>
</organism>
<feature type="compositionally biased region" description="Low complexity" evidence="1">
    <location>
        <begin position="496"/>
        <end position="513"/>
    </location>
</feature>
<feature type="compositionally biased region" description="Basic residues" evidence="1">
    <location>
        <begin position="669"/>
        <end position="688"/>
    </location>
</feature>
<dbReference type="WBParaSite" id="PTRK_0000877500.1">
    <property type="protein sequence ID" value="PTRK_0000877500.1"/>
    <property type="gene ID" value="PTRK_0000877500"/>
</dbReference>
<sequence length="853" mass="91004">VPAPDPRRLGAEGAGRGCGLQSDIAAADHGQTLAGGQRRLQPFGVVQRAQFHQVWPVRAGNGQFAGRRAGGEDQRVVRLDRSVGEGHGPGVRVNGARRDAGAQGDVLLGVEALGTQQQHNGTHHEHRRRQDRPAGRPALAENAGGGRRLSGRPVHPGRAARHGRAVAGGADAGRRGQDLSRDRRRGPGQPDHRRARRALPEGHAAPGLPAGAGQTESLSGRPGRHRHHARRGRGGPAAEAGRRHLRPGLYGRDAGSQRPERARDGAGQSGRADQVADAARGRAPTPAGLHRRADGGRGVLARSQIRDAERAARGAGPDHRPVARGRVADRHAAVGTRRRRGRPRRVSGSGLLGDAGEAEGRRGVGHTGDEARGHALHRDDARREVEAGLAAHRLGGALRSGRNGAAVLVAADAGHTGGRGRGRAARRRDAAVQGRLGPPGHDRRRRRGGAGGAVAAGRGAGHRRPDLRRRTGRRRHRARRQAVRPRQRLCGRGEALRLVPARRPGLRPAGRAPAARRHRPRLAGRGPRHPRARQDRGVRGREPLWPRTPVDPDGRGRDVGRTDQRGWGRLRWTLGGGNAGRLCSGAQPRPADRRRGADAGWRHHRQLHDDHVGADRHRTGRRRPGPRRRRTGPAGGAGGPREGRRSEETEGAGARRRALYATGRPLRPPGRRRRHRRRGRPRPRLARGRGRDGRARRSRPAGRGRGAGRVRRRPIGRQCGQGPRQSDRAAQPVAGLWAGGRAGRGGGRARANAGAAGRGAGALRLARGLSAAGDAGAGPVADDGDGRTHQRRAPRARPRRRGPVAHHGAGGRGRAGDHRQTLRPGRRRGGSAPLWIERRSGGRADAPARFAEA</sequence>
<accession>A0A0N4ZKZ2</accession>
<feature type="compositionally biased region" description="Basic and acidic residues" evidence="1">
    <location>
        <begin position="532"/>
        <end position="566"/>
    </location>
</feature>
<feature type="compositionally biased region" description="Basic residues" evidence="1">
    <location>
        <begin position="222"/>
        <end position="233"/>
    </location>
</feature>
<feature type="region of interest" description="Disordered" evidence="1">
    <location>
        <begin position="116"/>
        <end position="380"/>
    </location>
</feature>
<feature type="compositionally biased region" description="Basic and acidic residues" evidence="1">
    <location>
        <begin position="590"/>
        <end position="617"/>
    </location>
</feature>
<proteinExistence type="predicted"/>
<evidence type="ECO:0000313" key="3">
    <source>
        <dbReference type="WBParaSite" id="PTRK_0000877500.1"/>
    </source>
</evidence>
<feature type="compositionally biased region" description="Basic residues" evidence="1">
    <location>
        <begin position="696"/>
        <end position="715"/>
    </location>
</feature>
<keyword evidence="2" id="KW-1185">Reference proteome</keyword>
<feature type="compositionally biased region" description="Low complexity" evidence="1">
    <location>
        <begin position="201"/>
        <end position="213"/>
    </location>
</feature>